<proteinExistence type="predicted"/>
<dbReference type="OrthoDB" id="880927at2"/>
<dbReference type="Proteomes" id="UP000192796">
    <property type="component" value="Unassembled WGS sequence"/>
</dbReference>
<dbReference type="RefSeq" id="WP_143774178.1">
    <property type="nucleotide sequence ID" value="NZ_LVYD01000049.1"/>
</dbReference>
<evidence type="ECO:0000313" key="2">
    <source>
        <dbReference type="Proteomes" id="UP000192796"/>
    </source>
</evidence>
<keyword evidence="2" id="KW-1185">Reference proteome</keyword>
<organism evidence="1 2">
    <name type="scientific">Niastella vici</name>
    <dbReference type="NCBI Taxonomy" id="1703345"/>
    <lineage>
        <taxon>Bacteria</taxon>
        <taxon>Pseudomonadati</taxon>
        <taxon>Bacteroidota</taxon>
        <taxon>Chitinophagia</taxon>
        <taxon>Chitinophagales</taxon>
        <taxon>Chitinophagaceae</taxon>
        <taxon>Niastella</taxon>
    </lineage>
</organism>
<evidence type="ECO:0000313" key="1">
    <source>
        <dbReference type="EMBL" id="OQP62650.1"/>
    </source>
</evidence>
<reference evidence="1 2" key="1">
    <citation type="submission" date="2016-03" db="EMBL/GenBank/DDBJ databases">
        <title>Niastella vici sp. nov., isolated from farmland soil.</title>
        <authorList>
            <person name="Chen L."/>
            <person name="Wang D."/>
            <person name="Yang S."/>
            <person name="Wang G."/>
        </authorList>
    </citation>
    <scope>NUCLEOTIDE SEQUENCE [LARGE SCALE GENOMIC DNA]</scope>
    <source>
        <strain evidence="1 2">DJ57</strain>
    </source>
</reference>
<protein>
    <submittedName>
        <fullName evidence="1">Uncharacterized protein</fullName>
    </submittedName>
</protein>
<gene>
    <name evidence="1" type="ORF">A3860_26940</name>
</gene>
<dbReference type="AlphaFoldDB" id="A0A1V9FWF1"/>
<dbReference type="STRING" id="1703345.A3860_26940"/>
<sequence>MAKINENPLVRGARGNFGKQYVYRKRGNDTFLTRMPVKTDAPPSEKQEVQRDLFAAASQYATGAMNDPALKKAYGKKAPPGKTAYNMAFRDFLRAPKVRVIDTENYDGKPGSTIVVTARDDFRVVSVTVSIYSADGQLLEKGEAVLNPLYREKWSYTATLSNTLLTGSKIKVVARDLPGNPGMGEVTL</sequence>
<accession>A0A1V9FWF1</accession>
<name>A0A1V9FWF1_9BACT</name>
<comment type="caution">
    <text evidence="1">The sequence shown here is derived from an EMBL/GenBank/DDBJ whole genome shotgun (WGS) entry which is preliminary data.</text>
</comment>
<dbReference type="EMBL" id="LVYD01000049">
    <property type="protein sequence ID" value="OQP62650.1"/>
    <property type="molecule type" value="Genomic_DNA"/>
</dbReference>